<organism evidence="2 3">
    <name type="scientific">Mucilaginibacter gilvus</name>
    <dbReference type="NCBI Taxonomy" id="2305909"/>
    <lineage>
        <taxon>Bacteria</taxon>
        <taxon>Pseudomonadati</taxon>
        <taxon>Bacteroidota</taxon>
        <taxon>Sphingobacteriia</taxon>
        <taxon>Sphingobacteriales</taxon>
        <taxon>Sphingobacteriaceae</taxon>
        <taxon>Mucilaginibacter</taxon>
    </lineage>
</organism>
<dbReference type="EMBL" id="SBIW01000001">
    <property type="protein sequence ID" value="RWY57326.1"/>
    <property type="molecule type" value="Genomic_DNA"/>
</dbReference>
<keyword evidence="3" id="KW-1185">Reference proteome</keyword>
<reference evidence="2 3" key="1">
    <citation type="submission" date="2019-01" db="EMBL/GenBank/DDBJ databases">
        <title>Mucilaginibacter antarcticum sp. nov., isolated from antarctic soil.</title>
        <authorList>
            <person name="Yan Y.-Q."/>
            <person name="Du Z.-J."/>
        </authorList>
    </citation>
    <scope>NUCLEOTIDE SEQUENCE [LARGE SCALE GENOMIC DNA]</scope>
    <source>
        <strain evidence="2 3">F01003</strain>
    </source>
</reference>
<protein>
    <submittedName>
        <fullName evidence="2">Glycosyltransferase family 2 protein</fullName>
    </submittedName>
</protein>
<dbReference type="Pfam" id="PF00535">
    <property type="entry name" value="Glycos_transf_2"/>
    <property type="match status" value="1"/>
</dbReference>
<feature type="domain" description="Glycosyltransferase 2-like" evidence="1">
    <location>
        <begin position="7"/>
        <end position="174"/>
    </location>
</feature>
<dbReference type="InterPro" id="IPR050834">
    <property type="entry name" value="Glycosyltransf_2"/>
</dbReference>
<name>A0A3S3UY13_9SPHI</name>
<evidence type="ECO:0000313" key="2">
    <source>
        <dbReference type="EMBL" id="RWY57326.1"/>
    </source>
</evidence>
<gene>
    <name evidence="2" type="ORF">EPL05_01980</name>
</gene>
<dbReference type="OrthoDB" id="786280at2"/>
<comment type="caution">
    <text evidence="2">The sequence shown here is derived from an EMBL/GenBank/DDBJ whole genome shotgun (WGS) entry which is preliminary data.</text>
</comment>
<dbReference type="Proteomes" id="UP000286701">
    <property type="component" value="Unassembled WGS sequence"/>
</dbReference>
<dbReference type="PANTHER" id="PTHR43685:SF2">
    <property type="entry name" value="GLYCOSYLTRANSFERASE 2-LIKE DOMAIN-CONTAINING PROTEIN"/>
    <property type="match status" value="1"/>
</dbReference>
<evidence type="ECO:0000259" key="1">
    <source>
        <dbReference type="Pfam" id="PF00535"/>
    </source>
</evidence>
<proteinExistence type="predicted"/>
<evidence type="ECO:0000313" key="3">
    <source>
        <dbReference type="Proteomes" id="UP000286701"/>
    </source>
</evidence>
<dbReference type="PANTHER" id="PTHR43685">
    <property type="entry name" value="GLYCOSYLTRANSFERASE"/>
    <property type="match status" value="1"/>
</dbReference>
<dbReference type="AlphaFoldDB" id="A0A3S3UY13"/>
<dbReference type="GO" id="GO:0016740">
    <property type="term" value="F:transferase activity"/>
    <property type="evidence" value="ECO:0007669"/>
    <property type="project" value="UniProtKB-KW"/>
</dbReference>
<dbReference type="Gene3D" id="3.90.550.10">
    <property type="entry name" value="Spore Coat Polysaccharide Biosynthesis Protein SpsA, Chain A"/>
    <property type="match status" value="1"/>
</dbReference>
<keyword evidence="2" id="KW-0808">Transferase</keyword>
<dbReference type="CDD" id="cd00761">
    <property type="entry name" value="Glyco_tranf_GTA_type"/>
    <property type="match status" value="1"/>
</dbReference>
<dbReference type="SUPFAM" id="SSF53448">
    <property type="entry name" value="Nucleotide-diphospho-sugar transferases"/>
    <property type="match status" value="1"/>
</dbReference>
<sequence length="331" mass="36881">MLPAGVSVLICCYNSAGRLPATLKHLSAQQVPVDLSWEIIVVDNASDDNTAALASQLWKDLGKADINFTILTEPKAGKNNALHTGIAAAAYDYILICDDDNWLSDDYVSKAFHRMHINPAIGAAGGRGVAVSDGDLPAWFTQYQHGYAVGGQNSVTGDISKKGYLWGAGMVFRKQLYYKTYLDFPSFLTGPNGDTLARGEDVEFCLRILLAGHTLFYDEALTYKHYIPPGRLTEEYRDKLFKGYDYEKKILDLYTRQIKINSLPWFSRQQLLLCSISRYILSGLSAKWKSSFESDIIYLIAGYQLSTASHEVKKIRKLNLQLAATTNAKHV</sequence>
<dbReference type="InterPro" id="IPR001173">
    <property type="entry name" value="Glyco_trans_2-like"/>
</dbReference>
<accession>A0A3S3UY13</accession>
<dbReference type="InterPro" id="IPR029044">
    <property type="entry name" value="Nucleotide-diphossugar_trans"/>
</dbReference>